<proteinExistence type="predicted"/>
<reference evidence="2" key="2">
    <citation type="journal article" date="2021" name="Genome Biol. Evol.">
        <title>Developing a high-quality reference genome for a parasitic bivalve with doubly uniparental inheritance (Bivalvia: Unionida).</title>
        <authorList>
            <person name="Smith C.H."/>
        </authorList>
    </citation>
    <scope>NUCLEOTIDE SEQUENCE</scope>
    <source>
        <strain evidence="2">CHS0354</strain>
        <tissue evidence="2">Mantle</tissue>
    </source>
</reference>
<keyword evidence="3" id="KW-1185">Reference proteome</keyword>
<gene>
    <name evidence="2" type="ORF">CHS0354_015038</name>
</gene>
<protein>
    <recommendedName>
        <fullName evidence="1">IgGFc-binding protein N-terminal domain-containing protein</fullName>
    </recommendedName>
</protein>
<dbReference type="EMBL" id="JAEAOA010000935">
    <property type="protein sequence ID" value="KAK3609852.1"/>
    <property type="molecule type" value="Genomic_DNA"/>
</dbReference>
<evidence type="ECO:0000313" key="3">
    <source>
        <dbReference type="Proteomes" id="UP001195483"/>
    </source>
</evidence>
<dbReference type="Pfam" id="PF17517">
    <property type="entry name" value="IgGFc_binding"/>
    <property type="match status" value="1"/>
</dbReference>
<dbReference type="PANTHER" id="PTHR46534:SF1">
    <property type="entry name" value="IGGFC-BINDING PROTEIN N-TERMINAL DOMAIN-CONTAINING PROTEIN"/>
    <property type="match status" value="1"/>
</dbReference>
<accession>A0AAE0TGA6</accession>
<organism evidence="2 3">
    <name type="scientific">Potamilus streckersoni</name>
    <dbReference type="NCBI Taxonomy" id="2493646"/>
    <lineage>
        <taxon>Eukaryota</taxon>
        <taxon>Metazoa</taxon>
        <taxon>Spiralia</taxon>
        <taxon>Lophotrochozoa</taxon>
        <taxon>Mollusca</taxon>
        <taxon>Bivalvia</taxon>
        <taxon>Autobranchia</taxon>
        <taxon>Heteroconchia</taxon>
        <taxon>Palaeoheterodonta</taxon>
        <taxon>Unionida</taxon>
        <taxon>Unionoidea</taxon>
        <taxon>Unionidae</taxon>
        <taxon>Ambleminae</taxon>
        <taxon>Lampsilini</taxon>
        <taxon>Potamilus</taxon>
    </lineage>
</organism>
<sequence>MEGILENIDFIISTQSKRRYVLIDISKINFSEDASVGKEFLLAVTKQNRAGTFIFVSCATDTTINVFAPHVNLNETHQIMSGTYNIIPLDNRLMNEKHQMYNKGVYITADKPISIYVIENVDFSLIDNLTDAEGYLALPLSAISTEYVIATDSANSTMCQFVIAALENDTIVNVTFETIGNITINDMQYSSGNVFSLKMSKLDTFQVQHIHDITGTFLQSNEPVAVFSGCICGYGPAKGTCQHEVEQIVPVHSLGQEYITVPLFPSASYRYRIVSPFNNNIVSIHGKDYMIDSGEFLERWDTEPIYIHASKPVMVIEYGQCTHAKCQNGSDPSMIIIPSTSAFSINYTFEPPKNLTTINLHFYLLVTIRTNRVNDLMLDRKRLNLERRYTVTTDRREEYTILVTNITSGYHKLHHPDPSVRYGALLYGTGQKKSIGFALGYHTDPSKPNVTFIPTDTQNIRLIITIVSGQAAGYEIIAVSYANGNMHKQKGKFLPNQRKSIYDFTSTDLPGTCFNFSIVTTIGTGQWVSSSEPVIAPNVCYVTGNLSKPVVRSEIQLLTMERNQLVFHCDFDPSSDLSMLYQVTWYRDKLETESKLMSSKHTLYFSRENFRSRTYLPETGITLGMTLDRNTTKVTGNEHFTETVSTKI</sequence>
<dbReference type="PANTHER" id="PTHR46534">
    <property type="entry name" value="IGGFC_BINDING DOMAIN-CONTAINING PROTEIN"/>
    <property type="match status" value="1"/>
</dbReference>
<evidence type="ECO:0000313" key="2">
    <source>
        <dbReference type="EMBL" id="KAK3609852.1"/>
    </source>
</evidence>
<dbReference type="AlphaFoldDB" id="A0AAE0TGA6"/>
<reference evidence="2" key="1">
    <citation type="journal article" date="2021" name="Genome Biol. Evol.">
        <title>A High-Quality Reference Genome for a Parasitic Bivalve with Doubly Uniparental Inheritance (Bivalvia: Unionida).</title>
        <authorList>
            <person name="Smith C.H."/>
        </authorList>
    </citation>
    <scope>NUCLEOTIDE SEQUENCE</scope>
    <source>
        <strain evidence="2">CHS0354</strain>
    </source>
</reference>
<comment type="caution">
    <text evidence="2">The sequence shown here is derived from an EMBL/GenBank/DDBJ whole genome shotgun (WGS) entry which is preliminary data.</text>
</comment>
<name>A0AAE0TGA6_9BIVA</name>
<dbReference type="InterPro" id="IPR035234">
    <property type="entry name" value="IgGFc-bd_N"/>
</dbReference>
<feature type="domain" description="IgGFc-binding protein N-terminal" evidence="1">
    <location>
        <begin position="134"/>
        <end position="428"/>
    </location>
</feature>
<reference evidence="2" key="3">
    <citation type="submission" date="2023-05" db="EMBL/GenBank/DDBJ databases">
        <authorList>
            <person name="Smith C.H."/>
        </authorList>
    </citation>
    <scope>NUCLEOTIDE SEQUENCE</scope>
    <source>
        <strain evidence="2">CHS0354</strain>
        <tissue evidence="2">Mantle</tissue>
    </source>
</reference>
<evidence type="ECO:0000259" key="1">
    <source>
        <dbReference type="Pfam" id="PF17517"/>
    </source>
</evidence>
<dbReference type="Proteomes" id="UP001195483">
    <property type="component" value="Unassembled WGS sequence"/>
</dbReference>